<sequence length="41" mass="4699">MEERYNFVIEVHNCQGSQKPVNAEPFSNLTSNKICNVSRTN</sequence>
<organism evidence="1 2">
    <name type="scientific">Fusarium oxysporum f. sp. lycopersici (strain 4287 / CBS 123668 / FGSC 9935 / NRRL 34936)</name>
    <name type="common">Fusarium vascular wilt of tomato</name>
    <dbReference type="NCBI Taxonomy" id="426428"/>
    <lineage>
        <taxon>Eukaryota</taxon>
        <taxon>Fungi</taxon>
        <taxon>Dikarya</taxon>
        <taxon>Ascomycota</taxon>
        <taxon>Pezizomycotina</taxon>
        <taxon>Sordariomycetes</taxon>
        <taxon>Hypocreomycetidae</taxon>
        <taxon>Hypocreales</taxon>
        <taxon>Nectriaceae</taxon>
        <taxon>Fusarium</taxon>
        <taxon>Fusarium oxysporum species complex</taxon>
    </lineage>
</organism>
<evidence type="ECO:0000313" key="1">
    <source>
        <dbReference type="EMBL" id="KNA96899.1"/>
    </source>
</evidence>
<name>A0A0J9UCV9_FUSO4</name>
<dbReference type="RefSeq" id="XP_018234945.1">
    <property type="nucleotide sequence ID" value="XM_018398254.1"/>
</dbReference>
<accession>A0A0J9UCV9</accession>
<dbReference type="KEGG" id="fox:FOXG_18204"/>
<evidence type="ECO:0000313" key="2">
    <source>
        <dbReference type="Proteomes" id="UP000009097"/>
    </source>
</evidence>
<dbReference type="VEuPathDB" id="FungiDB:FOXG_18204"/>
<reference evidence="1" key="1">
    <citation type="submission" date="2007-04" db="EMBL/GenBank/DDBJ databases">
        <authorList>
            <consortium name="The Broad Institute Genome Sequencing Platform"/>
            <person name="Birren B."/>
            <person name="Lander E."/>
            <person name="Galagan J."/>
            <person name="Nusbaum C."/>
            <person name="Devon K."/>
            <person name="Ma L.-J."/>
            <person name="Jaffe D."/>
            <person name="Butler J."/>
            <person name="Alvarez P."/>
            <person name="Gnerre S."/>
            <person name="Grabherr M."/>
            <person name="Kleber M."/>
            <person name="Mauceli E."/>
            <person name="Brockman W."/>
            <person name="MacCallum I.A."/>
            <person name="Young S."/>
            <person name="LaButti K."/>
            <person name="DeCaprio D."/>
            <person name="Crawford M."/>
            <person name="Koehrsen M."/>
            <person name="Engels R."/>
            <person name="Montgomery P."/>
            <person name="Pearson M."/>
            <person name="Howarth C."/>
            <person name="Larson L."/>
            <person name="White J."/>
            <person name="O'Leary S."/>
            <person name="Kodira C."/>
            <person name="Zeng Q."/>
            <person name="Yandava C."/>
            <person name="Alvarado L."/>
            <person name="Kistler C."/>
            <person name="Shim W.-B."/>
            <person name="Kang S."/>
            <person name="Woloshuk C."/>
        </authorList>
    </citation>
    <scope>NUCLEOTIDE SEQUENCE</scope>
    <source>
        <strain evidence="1">4287</strain>
    </source>
</reference>
<gene>
    <name evidence="1" type="ORF">FOXG_18204</name>
</gene>
<dbReference type="GeneID" id="28958910"/>
<reference evidence="1" key="2">
    <citation type="journal article" date="2010" name="Nature">
        <title>Comparative genomics reveals mobile pathogenicity chromosomes in Fusarium.</title>
        <authorList>
            <person name="Ma L.J."/>
            <person name="van der Does H.C."/>
            <person name="Borkovich K.A."/>
            <person name="Coleman J.J."/>
            <person name="Daboussi M.J."/>
            <person name="Di Pietro A."/>
            <person name="Dufresne M."/>
            <person name="Freitag M."/>
            <person name="Grabherr M."/>
            <person name="Henrissat B."/>
            <person name="Houterman P.M."/>
            <person name="Kang S."/>
            <person name="Shim W.B."/>
            <person name="Woloshuk C."/>
            <person name="Xie X."/>
            <person name="Xu J.R."/>
            <person name="Antoniw J."/>
            <person name="Baker S.E."/>
            <person name="Bluhm B.H."/>
            <person name="Breakspear A."/>
            <person name="Brown D.W."/>
            <person name="Butchko R.A."/>
            <person name="Chapman S."/>
            <person name="Coulson R."/>
            <person name="Coutinho P.M."/>
            <person name="Danchin E.G."/>
            <person name="Diener A."/>
            <person name="Gale L.R."/>
            <person name="Gardiner D.M."/>
            <person name="Goff S."/>
            <person name="Hammond-Kosack K.E."/>
            <person name="Hilburn K."/>
            <person name="Hua-Van A."/>
            <person name="Jonkers W."/>
            <person name="Kazan K."/>
            <person name="Kodira C.D."/>
            <person name="Koehrsen M."/>
            <person name="Kumar L."/>
            <person name="Lee Y.H."/>
            <person name="Li L."/>
            <person name="Manners J.M."/>
            <person name="Miranda-Saavedra D."/>
            <person name="Mukherjee M."/>
            <person name="Park G."/>
            <person name="Park J."/>
            <person name="Park S.Y."/>
            <person name="Proctor R.H."/>
            <person name="Regev A."/>
            <person name="Ruiz-Roldan M.C."/>
            <person name="Sain D."/>
            <person name="Sakthikumar S."/>
            <person name="Sykes S."/>
            <person name="Schwartz D.C."/>
            <person name="Turgeon B.G."/>
            <person name="Wapinski I."/>
            <person name="Yoder O."/>
            <person name="Young S."/>
            <person name="Zeng Q."/>
            <person name="Zhou S."/>
            <person name="Galagan J."/>
            <person name="Cuomo C.A."/>
            <person name="Kistler H.C."/>
            <person name="Rep M."/>
        </authorList>
    </citation>
    <scope>NUCLEOTIDE SEQUENCE [LARGE SCALE GENOMIC DNA]</scope>
    <source>
        <strain evidence="1">4287</strain>
    </source>
</reference>
<protein>
    <submittedName>
        <fullName evidence="1">Uncharacterized protein</fullName>
    </submittedName>
</protein>
<dbReference type="Proteomes" id="UP000009097">
    <property type="component" value="Unassembled WGS sequence"/>
</dbReference>
<dbReference type="AlphaFoldDB" id="A0A0J9UCV9"/>
<dbReference type="EMBL" id="DS231697">
    <property type="protein sequence ID" value="KNA96899.1"/>
    <property type="molecule type" value="Genomic_DNA"/>
</dbReference>
<proteinExistence type="predicted"/>